<feature type="domain" description="FAD-binding FR-type" evidence="5">
    <location>
        <begin position="93"/>
        <end position="197"/>
    </location>
</feature>
<dbReference type="PRINTS" id="PR00410">
    <property type="entry name" value="PHEHYDRXLASE"/>
</dbReference>
<dbReference type="PRINTS" id="PR00371">
    <property type="entry name" value="FPNCR"/>
</dbReference>
<evidence type="ECO:0000313" key="6">
    <source>
        <dbReference type="EMBL" id="GBO92999.1"/>
    </source>
</evidence>
<dbReference type="InterPro" id="IPR017938">
    <property type="entry name" value="Riboflavin_synthase-like_b-brl"/>
</dbReference>
<dbReference type="SUPFAM" id="SSF52343">
    <property type="entry name" value="Ferredoxin reductase-like, C-terminal NADP-linked domain"/>
    <property type="match status" value="1"/>
</dbReference>
<keyword evidence="2" id="KW-0479">Metal-binding</keyword>
<dbReference type="PROSITE" id="PS51384">
    <property type="entry name" value="FAD_FR"/>
    <property type="match status" value="1"/>
</dbReference>
<name>A0A388SBZ2_9BURK</name>
<dbReference type="Proteomes" id="UP000266091">
    <property type="component" value="Unassembled WGS sequence"/>
</dbReference>
<dbReference type="InterPro" id="IPR036010">
    <property type="entry name" value="2Fe-2S_ferredoxin-like_sf"/>
</dbReference>
<dbReference type="Gene3D" id="3.10.20.30">
    <property type="match status" value="1"/>
</dbReference>
<dbReference type="AlphaFoldDB" id="A0A388SBZ2"/>
<dbReference type="InterPro" id="IPR001709">
    <property type="entry name" value="Flavoprot_Pyr_Nucl_cyt_Rdtase"/>
</dbReference>
<evidence type="ECO:0000256" key="1">
    <source>
        <dbReference type="ARBA" id="ARBA00001974"/>
    </source>
</evidence>
<dbReference type="CDD" id="cd06189">
    <property type="entry name" value="flavin_oxioreductase"/>
    <property type="match status" value="1"/>
</dbReference>
<dbReference type="RefSeq" id="WP_160117835.1">
    <property type="nucleotide sequence ID" value="NZ_BGZJ01000001.1"/>
</dbReference>
<dbReference type="Pfam" id="PF00970">
    <property type="entry name" value="FAD_binding_6"/>
    <property type="match status" value="1"/>
</dbReference>
<accession>A0A388SBZ2</accession>
<dbReference type="SUPFAM" id="SSF63380">
    <property type="entry name" value="Riboflavin synthase domain-like"/>
    <property type="match status" value="1"/>
</dbReference>
<dbReference type="PROSITE" id="PS00197">
    <property type="entry name" value="2FE2S_FER_1"/>
    <property type="match status" value="1"/>
</dbReference>
<keyword evidence="2" id="KW-0411">Iron-sulfur</keyword>
<evidence type="ECO:0000256" key="2">
    <source>
        <dbReference type="ARBA" id="ARBA00022714"/>
    </source>
</evidence>
<feature type="domain" description="2Fe-2S ferredoxin-type" evidence="4">
    <location>
        <begin position="1"/>
        <end position="91"/>
    </location>
</feature>
<comment type="cofactor">
    <cofactor evidence="1">
        <name>FAD</name>
        <dbReference type="ChEBI" id="CHEBI:57692"/>
    </cofactor>
</comment>
<evidence type="ECO:0000256" key="3">
    <source>
        <dbReference type="ARBA" id="ARBA00034078"/>
    </source>
</evidence>
<dbReference type="InterPro" id="IPR001433">
    <property type="entry name" value="OxRdtase_FAD/NAD-bd"/>
</dbReference>
<keyword evidence="7" id="KW-1185">Reference proteome</keyword>
<keyword evidence="2" id="KW-0001">2Fe-2S</keyword>
<gene>
    <name evidence="6" type="primary">ascD</name>
    <name evidence="6" type="ORF">MESMUL_03530</name>
</gene>
<comment type="cofactor">
    <cofactor evidence="3">
        <name>[2Fe-2S] cluster</name>
        <dbReference type="ChEBI" id="CHEBI:190135"/>
    </cofactor>
</comment>
<dbReference type="GO" id="GO:0016491">
    <property type="term" value="F:oxidoreductase activity"/>
    <property type="evidence" value="ECO:0007669"/>
    <property type="project" value="InterPro"/>
</dbReference>
<comment type="caution">
    <text evidence="6">The sequence shown here is derived from an EMBL/GenBank/DDBJ whole genome shotgun (WGS) entry which is preliminary data.</text>
</comment>
<proteinExistence type="predicted"/>
<organism evidence="6 7">
    <name type="scientific">Mesosutterella multiformis</name>
    <dbReference type="NCBI Taxonomy" id="2259133"/>
    <lineage>
        <taxon>Bacteria</taxon>
        <taxon>Pseudomonadati</taxon>
        <taxon>Pseudomonadota</taxon>
        <taxon>Betaproteobacteria</taxon>
        <taxon>Burkholderiales</taxon>
        <taxon>Sutterellaceae</taxon>
        <taxon>Mesosutterella</taxon>
    </lineage>
</organism>
<evidence type="ECO:0000313" key="7">
    <source>
        <dbReference type="Proteomes" id="UP000266091"/>
    </source>
</evidence>
<dbReference type="PROSITE" id="PS51085">
    <property type="entry name" value="2FE2S_FER_2"/>
    <property type="match status" value="1"/>
</dbReference>
<dbReference type="EMBL" id="BGZJ01000001">
    <property type="protein sequence ID" value="GBO92999.1"/>
    <property type="molecule type" value="Genomic_DNA"/>
</dbReference>
<dbReference type="InterPro" id="IPR039261">
    <property type="entry name" value="FNR_nucleotide-bd"/>
</dbReference>
<dbReference type="Pfam" id="PF00111">
    <property type="entry name" value="Fer2"/>
    <property type="match status" value="1"/>
</dbReference>
<dbReference type="Gene3D" id="3.40.50.80">
    <property type="entry name" value="Nucleotide-binding domain of ferredoxin-NADP reductase (FNR) module"/>
    <property type="match status" value="1"/>
</dbReference>
<evidence type="ECO:0000259" key="4">
    <source>
        <dbReference type="PROSITE" id="PS51085"/>
    </source>
</evidence>
<dbReference type="Gene3D" id="2.40.30.10">
    <property type="entry name" value="Translation factors"/>
    <property type="match status" value="1"/>
</dbReference>
<dbReference type="InterPro" id="IPR012675">
    <property type="entry name" value="Beta-grasp_dom_sf"/>
</dbReference>
<dbReference type="CDD" id="cd00207">
    <property type="entry name" value="fer2"/>
    <property type="match status" value="1"/>
</dbReference>
<dbReference type="InterPro" id="IPR008333">
    <property type="entry name" value="Cbr1-like_FAD-bd_dom"/>
</dbReference>
<dbReference type="PANTHER" id="PTHR47354:SF5">
    <property type="entry name" value="PROTEIN RFBI"/>
    <property type="match status" value="1"/>
</dbReference>
<reference evidence="6 7" key="1">
    <citation type="journal article" date="2018" name="Int. J. Syst. Evol. Microbiol.">
        <title>Mesosutterella multiformis gen. nov., sp. nov., a member of the family Sutterellaceae and Sutterella megalosphaeroides sp. nov., isolated from human faeces.</title>
        <authorList>
            <person name="Sakamoto M."/>
            <person name="Ikeyama N."/>
            <person name="Kunihiro T."/>
            <person name="Iino T."/>
            <person name="Yuki M."/>
            <person name="Ohkuma M."/>
        </authorList>
    </citation>
    <scope>NUCLEOTIDE SEQUENCE [LARGE SCALE GENOMIC DNA]</scope>
    <source>
        <strain evidence="6 7">4NBBH2</strain>
    </source>
</reference>
<dbReference type="SUPFAM" id="SSF54292">
    <property type="entry name" value="2Fe-2S ferredoxin-like"/>
    <property type="match status" value="1"/>
</dbReference>
<dbReference type="InterPro" id="IPR050415">
    <property type="entry name" value="MRET"/>
</dbReference>
<dbReference type="GO" id="GO:0051537">
    <property type="term" value="F:2 iron, 2 sulfur cluster binding"/>
    <property type="evidence" value="ECO:0007669"/>
    <property type="project" value="UniProtKB-KW"/>
</dbReference>
<dbReference type="InterPro" id="IPR017927">
    <property type="entry name" value="FAD-bd_FR_type"/>
</dbReference>
<evidence type="ECO:0000259" key="5">
    <source>
        <dbReference type="PROSITE" id="PS51384"/>
    </source>
</evidence>
<dbReference type="Pfam" id="PF00175">
    <property type="entry name" value="NAD_binding_1"/>
    <property type="match status" value="1"/>
</dbReference>
<dbReference type="InterPro" id="IPR006058">
    <property type="entry name" value="2Fe2S_fd_BS"/>
</dbReference>
<dbReference type="InterPro" id="IPR001041">
    <property type="entry name" value="2Fe-2S_ferredoxin-type"/>
</dbReference>
<dbReference type="PANTHER" id="PTHR47354">
    <property type="entry name" value="NADH OXIDOREDUCTASE HCR"/>
    <property type="match status" value="1"/>
</dbReference>
<sequence>MAFLVKISGTDVSFPAEKGERILDAAERAGYDIPHACRSGFCGSCSANVVSGDFITYAPGSKEGVPSHGPKILTCSTEAASDVEIAVQIKKLVRNIPVTVAAMDRVAPDVIRLVLKADSGKPIEFIPGQFVDILLENKERRSYSIACDTPAENGLELHIRHVPGGLFTDRLFGVKGEPIQVGTKLEIAAPAGDFRLHKRTPHDILILVTGTGFAPAKAMIENFIKLPSAKPHQVYLYWGGRHKVDLYMDELCRKWDAEHEWFHYCPVLSRPDESEGWTGRVGHVQDQFLADHPDASQYDAYICGTPRLVTDAVNALTAAGLDKDCTYSDSFTSKKDTL</sequence>
<keyword evidence="2" id="KW-0408">Iron</keyword>
<protein>
    <submittedName>
        <fullName evidence="6">CDP-6-deoxy-L-threo-D-glycero-4-hexulose-3-dehydr ase reductase</fullName>
    </submittedName>
</protein>
<accession>A0A401LL61</accession>